<protein>
    <submittedName>
        <fullName evidence="4">Similar to Saccharomyces cerevisiae YOL151W GRE2 3-methylbutanal reductase and NADPH-dependent methylglyoxal reductase (D-lactaldehyde dehydrogenase)</fullName>
    </submittedName>
</protein>
<dbReference type="AlphaFoldDB" id="A0A8H2VKR2"/>
<dbReference type="RefSeq" id="XP_041409100.1">
    <property type="nucleotide sequence ID" value="XM_041553166.1"/>
</dbReference>
<evidence type="ECO:0000256" key="1">
    <source>
        <dbReference type="ARBA" id="ARBA00023002"/>
    </source>
</evidence>
<evidence type="ECO:0000313" key="5">
    <source>
        <dbReference type="Proteomes" id="UP000644660"/>
    </source>
</evidence>
<evidence type="ECO:0000313" key="4">
    <source>
        <dbReference type="EMBL" id="CAB4257256.1"/>
    </source>
</evidence>
<keyword evidence="5" id="KW-1185">Reference proteome</keyword>
<gene>
    <name evidence="4" type="ORF">KABA2_13S06600</name>
</gene>
<dbReference type="PANTHER" id="PTHR10366:SF844">
    <property type="entry name" value="NADPH-DEPENDENT METHYLGLYOXAL REDUCTASE GRE2"/>
    <property type="match status" value="1"/>
</dbReference>
<dbReference type="EMBL" id="CAEFZW010000013">
    <property type="protein sequence ID" value="CAB4257256.1"/>
    <property type="molecule type" value="Genomic_DNA"/>
</dbReference>
<dbReference type="Pfam" id="PF01370">
    <property type="entry name" value="Epimerase"/>
    <property type="match status" value="1"/>
</dbReference>
<dbReference type="GO" id="GO:0016616">
    <property type="term" value="F:oxidoreductase activity, acting on the CH-OH group of donors, NAD or NADP as acceptor"/>
    <property type="evidence" value="ECO:0007669"/>
    <property type="project" value="TreeGrafter"/>
</dbReference>
<evidence type="ECO:0000256" key="2">
    <source>
        <dbReference type="ARBA" id="ARBA00023445"/>
    </source>
</evidence>
<dbReference type="GeneID" id="64860371"/>
<dbReference type="InterPro" id="IPR001509">
    <property type="entry name" value="Epimerase_deHydtase"/>
</dbReference>
<dbReference type="PANTHER" id="PTHR10366">
    <property type="entry name" value="NAD DEPENDENT EPIMERASE/DEHYDRATASE"/>
    <property type="match status" value="1"/>
</dbReference>
<dbReference type="OrthoDB" id="4055088at2759"/>
<evidence type="ECO:0000259" key="3">
    <source>
        <dbReference type="Pfam" id="PF01370"/>
    </source>
</evidence>
<dbReference type="Gene3D" id="3.40.50.720">
    <property type="entry name" value="NAD(P)-binding Rossmann-like Domain"/>
    <property type="match status" value="1"/>
</dbReference>
<dbReference type="Proteomes" id="UP000644660">
    <property type="component" value="Unassembled WGS sequence"/>
</dbReference>
<feature type="domain" description="NAD-dependent epimerase/dehydratase" evidence="3">
    <location>
        <begin position="3"/>
        <end position="91"/>
    </location>
</feature>
<dbReference type="InterPro" id="IPR036291">
    <property type="entry name" value="NAD(P)-bd_dom_sf"/>
</dbReference>
<dbReference type="InterPro" id="IPR050425">
    <property type="entry name" value="NAD(P)_dehydrat-like"/>
</dbReference>
<proteinExistence type="inferred from homology"/>
<name>A0A8H2VKR2_9SACH</name>
<dbReference type="SUPFAM" id="SSF51735">
    <property type="entry name" value="NAD(P)-binding Rossmann-fold domains"/>
    <property type="match status" value="1"/>
</dbReference>
<organism evidence="4 5">
    <name type="scientific">Maudiozyma barnettii</name>
    <dbReference type="NCBI Taxonomy" id="61262"/>
    <lineage>
        <taxon>Eukaryota</taxon>
        <taxon>Fungi</taxon>
        <taxon>Dikarya</taxon>
        <taxon>Ascomycota</taxon>
        <taxon>Saccharomycotina</taxon>
        <taxon>Saccharomycetes</taxon>
        <taxon>Saccharomycetales</taxon>
        <taxon>Saccharomycetaceae</taxon>
        <taxon>Maudiozyma</taxon>
    </lineage>
</organism>
<reference evidence="4 5" key="1">
    <citation type="submission" date="2020-05" db="EMBL/GenBank/DDBJ databases">
        <authorList>
            <person name="Casaregola S."/>
            <person name="Devillers H."/>
            <person name="Grondin C."/>
        </authorList>
    </citation>
    <scope>NUCLEOTIDE SEQUENCE [LARGE SCALE GENOMIC DNA]</scope>
    <source>
        <strain evidence="4 5">CLIB 1767</strain>
    </source>
</reference>
<keyword evidence="1" id="KW-0560">Oxidoreductase</keyword>
<accession>A0A8H2VKR2</accession>
<comment type="caution">
    <text evidence="4">The sequence shown here is derived from an EMBL/GenBank/DDBJ whole genome shotgun (WGS) entry which is preliminary data.</text>
</comment>
<comment type="similarity">
    <text evidence="2">Belongs to the NAD(P)-dependent epimerase/dehydratase family. Dihydroflavonol-4-reductase subfamily.</text>
</comment>
<sequence>MSVFVTGATGFLGQHVVKQLLDKDYTVIAAVRTDQKGDNLLRKFSDSRLSYVTTGDASRLDAYEDVFKNQGKNIKHVIHCAFPLNPEATNYEKDILIPARDSMKCLLDSIKKYASEYVEHIVMTSGVLTMIDLSKMNENSVTFNEDSWNPNTWESCQSDFLNAIGGAKMFAEKQGWKFYEDNKNTTNIKFTTIIPSYIFGPQTFDEDVQKNLNISNTVINQAIHATRIEDIAPLTSQCVHVSDVAKAHILPLESEELTGKRLIVSTGNFNEQDILNYLNEDFPILKGKIPVGTPSKGIENRSIGAVIDNSRTLSLLGFPLKSLRDCVDDTTVQVLKHEGRL</sequence>